<protein>
    <submittedName>
        <fullName evidence="2">NAD(P)-dependent dehydrogenase, short-chain alcohol dehydrogenase family</fullName>
    </submittedName>
</protein>
<dbReference type="Gene3D" id="3.40.50.720">
    <property type="entry name" value="NAD(P)-binding Rossmann-like Domain"/>
    <property type="match status" value="1"/>
</dbReference>
<evidence type="ECO:0000313" key="1">
    <source>
        <dbReference type="EMBL" id="VFK54944.1"/>
    </source>
</evidence>
<dbReference type="EMBL" id="CAADFY010000061">
    <property type="protein sequence ID" value="VFK54944.1"/>
    <property type="molecule type" value="Genomic_DNA"/>
</dbReference>
<accession>A0A451A512</accession>
<name>A0A451A512_9GAMM</name>
<organism evidence="2">
    <name type="scientific">Candidatus Kentrum sp. TUN</name>
    <dbReference type="NCBI Taxonomy" id="2126343"/>
    <lineage>
        <taxon>Bacteria</taxon>
        <taxon>Pseudomonadati</taxon>
        <taxon>Pseudomonadota</taxon>
        <taxon>Gammaproteobacteria</taxon>
        <taxon>Candidatus Kentrum</taxon>
    </lineage>
</organism>
<dbReference type="GO" id="GO:0016616">
    <property type="term" value="F:oxidoreductase activity, acting on the CH-OH group of donors, NAD or NADP as acceptor"/>
    <property type="evidence" value="ECO:0007669"/>
    <property type="project" value="TreeGrafter"/>
</dbReference>
<dbReference type="EMBL" id="CAADFV010000062">
    <property type="protein sequence ID" value="VFK61130.1"/>
    <property type="molecule type" value="Genomic_DNA"/>
</dbReference>
<dbReference type="PRINTS" id="PR00081">
    <property type="entry name" value="GDHRDH"/>
</dbReference>
<gene>
    <name evidence="2" type="ORF">BECKTUN1418E_GA0071001_10622</name>
    <name evidence="1" type="ORF">BECKTUN1418F_GA0071002_10612</name>
</gene>
<evidence type="ECO:0000313" key="2">
    <source>
        <dbReference type="EMBL" id="VFK61130.1"/>
    </source>
</evidence>
<reference evidence="2" key="1">
    <citation type="submission" date="2019-02" db="EMBL/GenBank/DDBJ databases">
        <authorList>
            <person name="Gruber-Vodicka R. H."/>
            <person name="Seah K. B. B."/>
        </authorList>
    </citation>
    <scope>NUCLEOTIDE SEQUENCE</scope>
    <source>
        <strain evidence="2">BECK_BY2</strain>
        <strain evidence="1">BECK_BY3</strain>
    </source>
</reference>
<dbReference type="Pfam" id="PF00106">
    <property type="entry name" value="adh_short"/>
    <property type="match status" value="1"/>
</dbReference>
<dbReference type="PANTHER" id="PTHR45458">
    <property type="entry name" value="SHORT-CHAIN DEHYDROGENASE/REDUCTASE SDR"/>
    <property type="match status" value="1"/>
</dbReference>
<proteinExistence type="predicted"/>
<dbReference type="InterPro" id="IPR002347">
    <property type="entry name" value="SDR_fam"/>
</dbReference>
<dbReference type="SUPFAM" id="SSF51735">
    <property type="entry name" value="NAD(P)-binding Rossmann-fold domains"/>
    <property type="match status" value="1"/>
</dbReference>
<dbReference type="PANTHER" id="PTHR45458:SF3">
    <property type="entry name" value="CHAIN DEHYDROGENASE (ATSC), PUTATIVE-RELATED"/>
    <property type="match status" value="1"/>
</dbReference>
<dbReference type="AlphaFoldDB" id="A0A451A512"/>
<dbReference type="InterPro" id="IPR052184">
    <property type="entry name" value="SDR_enzymes"/>
</dbReference>
<dbReference type="InterPro" id="IPR036291">
    <property type="entry name" value="NAD(P)-bd_dom_sf"/>
</dbReference>
<sequence length="241" mass="26723">MKNVFITGISSGLGYALTAAYLDRNWQVFGVSRRTPENLAKHPHFRFCSLDLRQHSYTGPVLKGLLANVEKLDLAILNAGIASRFDDLSNVPLDDLKDVMDVNVWANKTVIDHLYADDRIVKQIVTMSSGASILGNRGWAGYSLSKATLNMLTKLYAQEYTDTHFCAFAPGVIETPMAEQLCKQLSDDQRFFAIEAFCAKRNTPAMLTPKQAAEKILHAIEQLPILVESGEFTDIRSLPGV</sequence>